<keyword evidence="6" id="KW-1133">Transmembrane helix</keyword>
<dbReference type="Proteomes" id="UP000242792">
    <property type="component" value="Chromosome"/>
</dbReference>
<sequence>MEWFRNLKVGSKLIGGFLVVAFIGAIIGIQGELKSSQMNDMASAMYESEALGLSYVAEANVQLQAANRAIRSAMLSYTQSDRERHIQDRDARIQHVYQALGEAKSKLSTDKGRELFAQSMDAVHAYEKEVQHIEQILQAEPLNDQRASSERLFTVLRPIAARADSAMNQLMDLKRANASELNDATTSTYEEIRALLIGLTLAGVLAGVAIGVVLTRSLTRELGGEPSDVADLASAIAAGDLSSQIDTSHAQPGSVVYAMHKMQQGLREIVSTVRNSSDSIATGVSQISVGNADLSQRTEEQASNLEETAASMEELSSTVRQNSETAQHAAKLAQTASEVAAKGGVVVDQVVHMMEDINSSSRKISDITSVIDGIAFQTNILALNAAVEAARAGDQGRGFAVVAGEVRTLAQRSAEAAKEIKALISESVQKVESGGELVSEAGTTMQDIVKQVHEVSGLISDINAASTEQSAGIAQVSDAVAQLDQVTQQNAALVEEAASAADSLNHQARQLVQAVSTFKLAS</sequence>
<dbReference type="SUPFAM" id="SSF58104">
    <property type="entry name" value="Methyl-accepting chemotaxis protein (MCP) signaling domain"/>
    <property type="match status" value="1"/>
</dbReference>
<dbReference type="AlphaFoldDB" id="A0A1V0BAJ1"/>
<dbReference type="GeneID" id="83041082"/>
<protein>
    <submittedName>
        <fullName evidence="8">Methyl-accepting chemotaxis protein</fullName>
    </submittedName>
</protein>
<evidence type="ECO:0000256" key="5">
    <source>
        <dbReference type="SAM" id="Coils"/>
    </source>
</evidence>
<dbReference type="GO" id="GO:0004888">
    <property type="term" value="F:transmembrane signaling receptor activity"/>
    <property type="evidence" value="ECO:0007669"/>
    <property type="project" value="InterPro"/>
</dbReference>
<dbReference type="GO" id="GO:0005886">
    <property type="term" value="C:plasma membrane"/>
    <property type="evidence" value="ECO:0007669"/>
    <property type="project" value="TreeGrafter"/>
</dbReference>
<dbReference type="GO" id="GO:0007165">
    <property type="term" value="P:signal transduction"/>
    <property type="evidence" value="ECO:0007669"/>
    <property type="project" value="UniProtKB-KW"/>
</dbReference>
<dbReference type="PANTHER" id="PTHR43531">
    <property type="entry name" value="PROTEIN ICFG"/>
    <property type="match status" value="1"/>
</dbReference>
<keyword evidence="2" id="KW-0488">Methylation</keyword>
<dbReference type="PROSITE" id="PS50111">
    <property type="entry name" value="CHEMOTAXIS_TRANSDUC_2"/>
    <property type="match status" value="1"/>
</dbReference>
<dbReference type="EMBL" id="CP020121">
    <property type="protein sequence ID" value="AQZ96947.1"/>
    <property type="molecule type" value="Genomic_DNA"/>
</dbReference>
<reference evidence="8 9" key="1">
    <citation type="submission" date="2017-03" db="EMBL/GenBank/DDBJ databases">
        <title>Rapid Whole Genome Sequencing of Comamonas kerstersii Causing Continuous ambulatory Peritoneal Dialysis-Associated Peritonitis.</title>
        <authorList>
            <person name="Zheng B."/>
        </authorList>
    </citation>
    <scope>NUCLEOTIDE SEQUENCE [LARGE SCALE GENOMIC DNA]</scope>
    <source>
        <strain evidence="8 9">8943</strain>
    </source>
</reference>
<dbReference type="OrthoDB" id="8791258at2"/>
<keyword evidence="6" id="KW-0812">Transmembrane</keyword>
<feature type="transmembrane region" description="Helical" evidence="6">
    <location>
        <begin position="194"/>
        <end position="214"/>
    </location>
</feature>
<evidence type="ECO:0000259" key="7">
    <source>
        <dbReference type="PROSITE" id="PS50111"/>
    </source>
</evidence>
<accession>A0A1V0BAJ1</accession>
<feature type="domain" description="Methyl-accepting transducer" evidence="7">
    <location>
        <begin position="276"/>
        <end position="505"/>
    </location>
</feature>
<dbReference type="PANTHER" id="PTHR43531:SF14">
    <property type="entry name" value="METHYL-ACCEPTING CHEMOTAXIS PROTEIN I-RELATED"/>
    <property type="match status" value="1"/>
</dbReference>
<evidence type="ECO:0000313" key="8">
    <source>
        <dbReference type="EMBL" id="AQZ96947.1"/>
    </source>
</evidence>
<feature type="transmembrane region" description="Helical" evidence="6">
    <location>
        <begin position="12"/>
        <end position="29"/>
    </location>
</feature>
<dbReference type="CDD" id="cd11386">
    <property type="entry name" value="MCP_signal"/>
    <property type="match status" value="1"/>
</dbReference>
<dbReference type="InterPro" id="IPR004090">
    <property type="entry name" value="Chemotax_Me-accpt_rcpt"/>
</dbReference>
<dbReference type="Gene3D" id="1.10.287.950">
    <property type="entry name" value="Methyl-accepting chemotaxis protein"/>
    <property type="match status" value="1"/>
</dbReference>
<organism evidence="8 9">
    <name type="scientific">Comamonas kerstersii</name>
    <dbReference type="NCBI Taxonomy" id="225992"/>
    <lineage>
        <taxon>Bacteria</taxon>
        <taxon>Pseudomonadati</taxon>
        <taxon>Pseudomonadota</taxon>
        <taxon>Betaproteobacteria</taxon>
        <taxon>Burkholderiales</taxon>
        <taxon>Comamonadaceae</taxon>
        <taxon>Comamonas</taxon>
    </lineage>
</organism>
<evidence type="ECO:0000256" key="2">
    <source>
        <dbReference type="ARBA" id="ARBA00022481"/>
    </source>
</evidence>
<evidence type="ECO:0000256" key="4">
    <source>
        <dbReference type="PROSITE-ProRule" id="PRU00284"/>
    </source>
</evidence>
<keyword evidence="5" id="KW-0175">Coiled coil</keyword>
<evidence type="ECO:0000256" key="6">
    <source>
        <dbReference type="SAM" id="Phobius"/>
    </source>
</evidence>
<proteinExistence type="inferred from homology"/>
<comment type="similarity">
    <text evidence="3">Belongs to the methyl-accepting chemotaxis (MCP) protein family.</text>
</comment>
<feature type="coiled-coil region" evidence="5">
    <location>
        <begin position="476"/>
        <end position="514"/>
    </location>
</feature>
<dbReference type="PRINTS" id="PR00260">
    <property type="entry name" value="CHEMTRNSDUCR"/>
</dbReference>
<dbReference type="InterPro" id="IPR004089">
    <property type="entry name" value="MCPsignal_dom"/>
</dbReference>
<keyword evidence="6" id="KW-0472">Membrane</keyword>
<comment type="subcellular location">
    <subcellularLocation>
        <location evidence="1">Membrane</location>
    </subcellularLocation>
</comment>
<dbReference type="RefSeq" id="WP_080025127.1">
    <property type="nucleotide sequence ID" value="NZ_CAUCIF010000006.1"/>
</dbReference>
<dbReference type="FunFam" id="1.10.287.950:FF:000001">
    <property type="entry name" value="Methyl-accepting chemotaxis sensory transducer"/>
    <property type="match status" value="1"/>
</dbReference>
<dbReference type="GO" id="GO:0006935">
    <property type="term" value="P:chemotaxis"/>
    <property type="evidence" value="ECO:0007669"/>
    <property type="project" value="InterPro"/>
</dbReference>
<keyword evidence="4" id="KW-0807">Transducer</keyword>
<dbReference type="InterPro" id="IPR051310">
    <property type="entry name" value="MCP_chemotaxis"/>
</dbReference>
<dbReference type="Pfam" id="PF12729">
    <property type="entry name" value="4HB_MCP_1"/>
    <property type="match status" value="1"/>
</dbReference>
<dbReference type="SMART" id="SM00283">
    <property type="entry name" value="MA"/>
    <property type="match status" value="1"/>
</dbReference>
<dbReference type="Pfam" id="PF00015">
    <property type="entry name" value="MCPsignal"/>
    <property type="match status" value="1"/>
</dbReference>
<evidence type="ECO:0000256" key="1">
    <source>
        <dbReference type="ARBA" id="ARBA00004370"/>
    </source>
</evidence>
<dbReference type="KEGG" id="cke:B5M06_00330"/>
<name>A0A1V0BAJ1_9BURK</name>
<evidence type="ECO:0000313" key="9">
    <source>
        <dbReference type="Proteomes" id="UP000242792"/>
    </source>
</evidence>
<evidence type="ECO:0000256" key="3">
    <source>
        <dbReference type="ARBA" id="ARBA00029447"/>
    </source>
</evidence>
<gene>
    <name evidence="8" type="ORF">B5M06_00330</name>
</gene>
<dbReference type="InterPro" id="IPR024478">
    <property type="entry name" value="HlyB_4HB_MCP"/>
</dbReference>